<feature type="transmembrane region" description="Helical" evidence="1">
    <location>
        <begin position="15"/>
        <end position="39"/>
    </location>
</feature>
<organism evidence="2 3">
    <name type="scientific">Prolemur simus</name>
    <name type="common">Greater bamboo lemur</name>
    <name type="synonym">Hapalemur simus</name>
    <dbReference type="NCBI Taxonomy" id="1328070"/>
    <lineage>
        <taxon>Eukaryota</taxon>
        <taxon>Metazoa</taxon>
        <taxon>Chordata</taxon>
        <taxon>Craniata</taxon>
        <taxon>Vertebrata</taxon>
        <taxon>Euteleostomi</taxon>
        <taxon>Mammalia</taxon>
        <taxon>Eutheria</taxon>
        <taxon>Euarchontoglires</taxon>
        <taxon>Primates</taxon>
        <taxon>Strepsirrhini</taxon>
        <taxon>Lemuriformes</taxon>
        <taxon>Lemuridae</taxon>
        <taxon>Prolemur</taxon>
    </lineage>
</organism>
<dbReference type="AlphaFoldDB" id="A0A8C9A7X5"/>
<dbReference type="Ensembl" id="ENSPSMT00000029798.1">
    <property type="protein sequence ID" value="ENSPSMP00000025730.1"/>
    <property type="gene ID" value="ENSPSMG00000018055.1"/>
</dbReference>
<protein>
    <submittedName>
        <fullName evidence="2">Uncharacterized protein</fullName>
    </submittedName>
</protein>
<proteinExistence type="predicted"/>
<reference evidence="2" key="1">
    <citation type="submission" date="2025-08" db="UniProtKB">
        <authorList>
            <consortium name="Ensembl"/>
        </authorList>
    </citation>
    <scope>IDENTIFICATION</scope>
</reference>
<name>A0A8C9A7X5_PROSS</name>
<sequence>MILLWKNFILKRRQWITLVVEVILTFIFGATVLATRYFIIIKRFGPYDFATLSINHVPSYIRAPVNLSHPWELAYVPSKSTVVRDIVENVKQGLNTNMKVVGFPTEGAFEDYVRQKNNSKRVLAAIVFNHNFKKSDDPLPLQVDYYLRFSGFYKHTSKGELYIRDDWKTNFLFPPVSPVGPRNYDANGGSPGEQIFDHTYLNIPVV</sequence>
<dbReference type="GeneTree" id="ENSGT00940000162242"/>
<accession>A0A8C9A7X5</accession>
<evidence type="ECO:0000256" key="1">
    <source>
        <dbReference type="SAM" id="Phobius"/>
    </source>
</evidence>
<dbReference type="Proteomes" id="UP000694414">
    <property type="component" value="Unplaced"/>
</dbReference>
<evidence type="ECO:0000313" key="3">
    <source>
        <dbReference type="Proteomes" id="UP000694414"/>
    </source>
</evidence>
<evidence type="ECO:0000313" key="2">
    <source>
        <dbReference type="Ensembl" id="ENSPSMP00000025730.1"/>
    </source>
</evidence>
<keyword evidence="1" id="KW-0812">Transmembrane</keyword>
<keyword evidence="1" id="KW-1133">Transmembrane helix</keyword>
<keyword evidence="1" id="KW-0472">Membrane</keyword>
<reference evidence="2" key="2">
    <citation type="submission" date="2025-09" db="UniProtKB">
        <authorList>
            <consortium name="Ensembl"/>
        </authorList>
    </citation>
    <scope>IDENTIFICATION</scope>
</reference>
<keyword evidence="3" id="KW-1185">Reference proteome</keyword>